<dbReference type="GO" id="GO:0016592">
    <property type="term" value="C:mediator complex"/>
    <property type="evidence" value="ECO:0007669"/>
    <property type="project" value="InterPro"/>
</dbReference>
<evidence type="ECO:0000256" key="4">
    <source>
        <dbReference type="ARBA" id="ARBA00023015"/>
    </source>
</evidence>
<evidence type="ECO:0000256" key="8">
    <source>
        <dbReference type="ARBA" id="ARBA00031256"/>
    </source>
</evidence>
<comment type="similarity">
    <text evidence="2 9">Belongs to the Mediator complex subunit 5 family.</text>
</comment>
<evidence type="ECO:0000256" key="9">
    <source>
        <dbReference type="RuleBase" id="RU364142"/>
    </source>
</evidence>
<keyword evidence="11" id="KW-1185">Reference proteome</keyword>
<name>A0A165J6S2_XYLHT</name>
<keyword evidence="7 9" id="KW-0539">Nucleus</keyword>
<organism evidence="10 11">
    <name type="scientific">Xylona heveae (strain CBS 132557 / TC161)</name>
    <dbReference type="NCBI Taxonomy" id="1328760"/>
    <lineage>
        <taxon>Eukaryota</taxon>
        <taxon>Fungi</taxon>
        <taxon>Dikarya</taxon>
        <taxon>Ascomycota</taxon>
        <taxon>Pezizomycotina</taxon>
        <taxon>Xylonomycetes</taxon>
        <taxon>Xylonales</taxon>
        <taxon>Xylonaceae</taxon>
        <taxon>Xylona</taxon>
    </lineage>
</organism>
<dbReference type="Proteomes" id="UP000076632">
    <property type="component" value="Unassembled WGS sequence"/>
</dbReference>
<evidence type="ECO:0000313" key="10">
    <source>
        <dbReference type="EMBL" id="KZF25812.1"/>
    </source>
</evidence>
<keyword evidence="4 9" id="KW-0805">Transcription regulation</keyword>
<dbReference type="OMA" id="LYVYINA"/>
<dbReference type="GO" id="GO:0006357">
    <property type="term" value="P:regulation of transcription by RNA polymerase II"/>
    <property type="evidence" value="ECO:0007669"/>
    <property type="project" value="InterPro"/>
</dbReference>
<evidence type="ECO:0000256" key="7">
    <source>
        <dbReference type="ARBA" id="ARBA00023242"/>
    </source>
</evidence>
<comment type="subunit">
    <text evidence="9">Component of the Mediator complex.</text>
</comment>
<protein>
    <recommendedName>
        <fullName evidence="3 9">Mediator of RNA polymerase II transcription subunit 5</fullName>
    </recommendedName>
    <alternativeName>
        <fullName evidence="8 9">Mediator complex subunit 5</fullName>
    </alternativeName>
</protein>
<dbReference type="InParanoid" id="A0A165J6S2"/>
<evidence type="ECO:0000256" key="3">
    <source>
        <dbReference type="ARBA" id="ARBA00020628"/>
    </source>
</evidence>
<keyword evidence="6 9" id="KW-0804">Transcription</keyword>
<dbReference type="GO" id="GO:0003712">
    <property type="term" value="F:transcription coregulator activity"/>
    <property type="evidence" value="ECO:0007669"/>
    <property type="project" value="InterPro"/>
</dbReference>
<evidence type="ECO:0000256" key="6">
    <source>
        <dbReference type="ARBA" id="ARBA00023163"/>
    </source>
</evidence>
<dbReference type="STRING" id="1328760.A0A165J6S2"/>
<accession>A0A165J6S2</accession>
<dbReference type="InterPro" id="IPR014801">
    <property type="entry name" value="Mediator_Med5_fun"/>
</dbReference>
<proteinExistence type="inferred from homology"/>
<comment type="function">
    <text evidence="9">Component of the Mediator complex, a coactivator involved in the regulated transcription of nearly all RNA polymerase II-dependent genes. Mediator functions as a bridge to convey information from gene-specific regulatory proteins to the basal RNA polymerase II transcription machinery. Mediator is recruited to promoters by direct interactions with regulatory proteins and serves as a scaffold for the assembly of a functional preinitiation complex with RNA polymerase II and the general transcription factors.</text>
</comment>
<comment type="subcellular location">
    <subcellularLocation>
        <location evidence="1 9">Nucleus</location>
    </subcellularLocation>
</comment>
<evidence type="ECO:0000256" key="5">
    <source>
        <dbReference type="ARBA" id="ARBA00023159"/>
    </source>
</evidence>
<dbReference type="OrthoDB" id="5322661at2759"/>
<sequence length="977" mass="107164">MSSDTEWTRFLDRSLDARIRPDKFATLSTALHHRTPLSGSKVADIFLKPRSPASLRADPLLLPYVEQLLDRDRINTADALRALLKFSRFHHAHEAIEDSRNVGEPAEKWYNSAEVEETLMYRIARAISIQQSPKSKSEALGTLKILAQWMSAMVSSGTRDEMMQDMDGTARQVDPETVALRGALGTLVLALTENLPFIETINDSCPKDLKKAFIHSLSMFVPFLSQTALQIANRLDAFHKLISVSDNAFKSLDGGVMSGLGGSLQLQSMADVIDGPVVNSRAGLYIYLNAVLVGRPLVDDTAFLNYLHARYKADVSSLTIELITASFDVLSNAMYRNETSQTMFLFRSFLVNKIPVLVAILAGSMFPPLTAEFCITQALNHVDPNAFPSFSQMFDPLSGSGMLSDVRQEFLFACALHQLIPEESIESLLGEIPMQTLPSGGRYVKEDLVQQCSTNSEKIEELLGEIEGMDGNAGAIVSAITDIIHNLCASKETMSLKSICSSLSKRPLSLDVLLLFNNPSHLLQPVCQLLDEWRFEEDQGEYQPVYDEFGCVLLLVLAFVHRYDLTAAEVGATNPDSFIARLLNKRSLGQRMEDLTEEQKNYLGGWIRGLFDAEGISDELMSACRPQEFYFLVPTLFQQSLAACKLEVLDIETVKGGLEYLLETFLLPSLVGAITWLADRLWESGDDINILMQMLHTLLRPSSISGDARAMHNTILSIVAKPLEHSLREFRRLGSPRQDIDPLLDLLKPHLSFKRTVDSYHTEYEQWMGPQSGGLLASIRNTFQSLVLWSSTAEINMTPPSYTHRQLLVAVKLFGAKAPVRAIIDELRLQSENGSGDLAMDVATSLVSAPSATDGAELKTSLSPESKGRLTLRDALKLEVEDAEAAFAADPLRAELVVRLHRRVEAQTAAPSGMTAAGQGTTATNIPVPPGLMGSIDVSGVASGAGPDTMDLTGAGASMDMLDVGGDGFWRHGSDGC</sequence>
<reference evidence="10 11" key="1">
    <citation type="journal article" date="2016" name="Fungal Biol.">
        <title>The genome of Xylona heveae provides a window into fungal endophytism.</title>
        <authorList>
            <person name="Gazis R."/>
            <person name="Kuo A."/>
            <person name="Riley R."/>
            <person name="LaButti K."/>
            <person name="Lipzen A."/>
            <person name="Lin J."/>
            <person name="Amirebrahimi M."/>
            <person name="Hesse C.N."/>
            <person name="Spatafora J.W."/>
            <person name="Henrissat B."/>
            <person name="Hainaut M."/>
            <person name="Grigoriev I.V."/>
            <person name="Hibbett D.S."/>
        </authorList>
    </citation>
    <scope>NUCLEOTIDE SEQUENCE [LARGE SCALE GENOMIC DNA]</scope>
    <source>
        <strain evidence="10 11">TC161</strain>
    </source>
</reference>
<keyword evidence="5 9" id="KW-0010">Activator</keyword>
<dbReference type="PANTHER" id="PTHR35784">
    <property type="entry name" value="MEDIATOR OF RNA POLYMERASE II TRANSCRIPTION SUBUNIT 5"/>
    <property type="match status" value="1"/>
</dbReference>
<gene>
    <name evidence="9" type="primary">MED5</name>
    <name evidence="10" type="ORF">L228DRAFT_244737</name>
</gene>
<evidence type="ECO:0000256" key="1">
    <source>
        <dbReference type="ARBA" id="ARBA00004123"/>
    </source>
</evidence>
<dbReference type="EMBL" id="KV407455">
    <property type="protein sequence ID" value="KZF25812.1"/>
    <property type="molecule type" value="Genomic_DNA"/>
</dbReference>
<dbReference type="Pfam" id="PF08689">
    <property type="entry name" value="Med5"/>
    <property type="match status" value="1"/>
</dbReference>
<evidence type="ECO:0000256" key="2">
    <source>
        <dbReference type="ARBA" id="ARBA00008782"/>
    </source>
</evidence>
<dbReference type="RefSeq" id="XP_018191367.1">
    <property type="nucleotide sequence ID" value="XM_018331999.1"/>
</dbReference>
<dbReference type="GeneID" id="28897136"/>
<dbReference type="PANTHER" id="PTHR35784:SF1">
    <property type="entry name" value="MEDIATOR OF RNA POLYMERASE II TRANSCRIPTION SUBUNIT 5"/>
    <property type="match status" value="1"/>
</dbReference>
<evidence type="ECO:0000313" key="11">
    <source>
        <dbReference type="Proteomes" id="UP000076632"/>
    </source>
</evidence>
<dbReference type="AlphaFoldDB" id="A0A165J6S2"/>